<name>A0A218X0G4_PUNGR</name>
<sequence length="158" mass="18003">MPQYTSLGNAHRGWMMSDVVSMQMLNVNAPVFIVDVTRGGRLVLSSSLTVSYGSNSRRLLERRTLEVDGHVYVEAKKVRENVEDDDANVVQDDRSAGVEDEQHISGKDSYNFDVSKEDFDYEPETDEDRDSDNSDVNSDIVDDDYFFIAKDNEQTYKE</sequence>
<evidence type="ECO:0000256" key="1">
    <source>
        <dbReference type="SAM" id="MobiDB-lite"/>
    </source>
</evidence>
<gene>
    <name evidence="2" type="ORF">CDL15_Pgr014949</name>
</gene>
<dbReference type="EMBL" id="MTKT01002501">
    <property type="protein sequence ID" value="OWM78130.1"/>
    <property type="molecule type" value="Genomic_DNA"/>
</dbReference>
<reference evidence="3" key="1">
    <citation type="journal article" date="2017" name="Plant J.">
        <title>The pomegranate (Punica granatum L.) genome and the genomics of punicalagin biosynthesis.</title>
        <authorList>
            <person name="Qin G."/>
            <person name="Xu C."/>
            <person name="Ming R."/>
            <person name="Tang H."/>
            <person name="Guyot R."/>
            <person name="Kramer E.M."/>
            <person name="Hu Y."/>
            <person name="Yi X."/>
            <person name="Qi Y."/>
            <person name="Xu X."/>
            <person name="Gao Z."/>
            <person name="Pan H."/>
            <person name="Jian J."/>
            <person name="Tian Y."/>
            <person name="Yue Z."/>
            <person name="Xu Y."/>
        </authorList>
    </citation>
    <scope>NUCLEOTIDE SEQUENCE [LARGE SCALE GENOMIC DNA]</scope>
    <source>
        <strain evidence="3">cv. Dabenzi</strain>
    </source>
</reference>
<feature type="compositionally biased region" description="Acidic residues" evidence="1">
    <location>
        <begin position="119"/>
        <end position="130"/>
    </location>
</feature>
<dbReference type="AlphaFoldDB" id="A0A218X0G4"/>
<protein>
    <submittedName>
        <fullName evidence="2">Uncharacterized protein</fullName>
    </submittedName>
</protein>
<proteinExistence type="predicted"/>
<comment type="caution">
    <text evidence="2">The sequence shown here is derived from an EMBL/GenBank/DDBJ whole genome shotgun (WGS) entry which is preliminary data.</text>
</comment>
<dbReference type="Proteomes" id="UP000197138">
    <property type="component" value="Unassembled WGS sequence"/>
</dbReference>
<accession>A0A218X0G4</accession>
<organism evidence="2 3">
    <name type="scientific">Punica granatum</name>
    <name type="common">Pomegranate</name>
    <dbReference type="NCBI Taxonomy" id="22663"/>
    <lineage>
        <taxon>Eukaryota</taxon>
        <taxon>Viridiplantae</taxon>
        <taxon>Streptophyta</taxon>
        <taxon>Embryophyta</taxon>
        <taxon>Tracheophyta</taxon>
        <taxon>Spermatophyta</taxon>
        <taxon>Magnoliopsida</taxon>
        <taxon>eudicotyledons</taxon>
        <taxon>Gunneridae</taxon>
        <taxon>Pentapetalae</taxon>
        <taxon>rosids</taxon>
        <taxon>malvids</taxon>
        <taxon>Myrtales</taxon>
        <taxon>Lythraceae</taxon>
        <taxon>Punica</taxon>
    </lineage>
</organism>
<evidence type="ECO:0000313" key="2">
    <source>
        <dbReference type="EMBL" id="OWM78130.1"/>
    </source>
</evidence>
<feature type="region of interest" description="Disordered" evidence="1">
    <location>
        <begin position="83"/>
        <end position="140"/>
    </location>
</feature>
<evidence type="ECO:0000313" key="3">
    <source>
        <dbReference type="Proteomes" id="UP000197138"/>
    </source>
</evidence>
<feature type="compositionally biased region" description="Basic and acidic residues" evidence="1">
    <location>
        <begin position="91"/>
        <end position="106"/>
    </location>
</feature>